<evidence type="ECO:0008006" key="3">
    <source>
        <dbReference type="Google" id="ProtNLM"/>
    </source>
</evidence>
<reference evidence="1 2" key="1">
    <citation type="journal article" date="2018" name="Genome Biol. Evol.">
        <title>Multiple Roots of Fruiting Body Formation in Amoebozoa.</title>
        <authorList>
            <person name="Hillmann F."/>
            <person name="Forbes G."/>
            <person name="Novohradska S."/>
            <person name="Ferling I."/>
            <person name="Riege K."/>
            <person name="Groth M."/>
            <person name="Westermann M."/>
            <person name="Marz M."/>
            <person name="Spaller T."/>
            <person name="Winckler T."/>
            <person name="Schaap P."/>
            <person name="Glockner G."/>
        </authorList>
    </citation>
    <scope>NUCLEOTIDE SEQUENCE [LARGE SCALE GENOMIC DNA]</scope>
    <source>
        <strain evidence="1 2">Jena</strain>
    </source>
</reference>
<organism evidence="1 2">
    <name type="scientific">Planoprotostelium fungivorum</name>
    <dbReference type="NCBI Taxonomy" id="1890364"/>
    <lineage>
        <taxon>Eukaryota</taxon>
        <taxon>Amoebozoa</taxon>
        <taxon>Evosea</taxon>
        <taxon>Variosea</taxon>
        <taxon>Cavosteliida</taxon>
        <taxon>Cavosteliaceae</taxon>
        <taxon>Planoprotostelium</taxon>
    </lineage>
</organism>
<accession>A0A2P6NZB1</accession>
<proteinExistence type="predicted"/>
<dbReference type="Proteomes" id="UP000241769">
    <property type="component" value="Unassembled WGS sequence"/>
</dbReference>
<sequence>MVDDQCLACKNNTATYSPVGCDHIVYCSSCAMKLATGGKCKQCGQMFAQLKKRN</sequence>
<protein>
    <recommendedName>
        <fullName evidence="3">RING-type domain-containing protein</fullName>
    </recommendedName>
</protein>
<comment type="caution">
    <text evidence="1">The sequence shown here is derived from an EMBL/GenBank/DDBJ whole genome shotgun (WGS) entry which is preliminary data.</text>
</comment>
<dbReference type="Gene3D" id="3.30.40.10">
    <property type="entry name" value="Zinc/RING finger domain, C3HC4 (zinc finger)"/>
    <property type="match status" value="1"/>
</dbReference>
<gene>
    <name evidence="1" type="ORF">PROFUN_02165</name>
</gene>
<keyword evidence="2" id="KW-1185">Reference proteome</keyword>
<dbReference type="Pfam" id="PF13920">
    <property type="entry name" value="zf-C3HC4_3"/>
    <property type="match status" value="1"/>
</dbReference>
<dbReference type="AlphaFoldDB" id="A0A2P6NZB1"/>
<name>A0A2P6NZB1_9EUKA</name>
<dbReference type="EMBL" id="MDYQ01000004">
    <property type="protein sequence ID" value="PRP89291.1"/>
    <property type="molecule type" value="Genomic_DNA"/>
</dbReference>
<dbReference type="SUPFAM" id="SSF57850">
    <property type="entry name" value="RING/U-box"/>
    <property type="match status" value="1"/>
</dbReference>
<dbReference type="OrthoDB" id="269956at2759"/>
<evidence type="ECO:0000313" key="1">
    <source>
        <dbReference type="EMBL" id="PRP89291.1"/>
    </source>
</evidence>
<dbReference type="InParanoid" id="A0A2P6NZB1"/>
<evidence type="ECO:0000313" key="2">
    <source>
        <dbReference type="Proteomes" id="UP000241769"/>
    </source>
</evidence>
<dbReference type="InterPro" id="IPR013083">
    <property type="entry name" value="Znf_RING/FYVE/PHD"/>
</dbReference>